<evidence type="ECO:0000313" key="2">
    <source>
        <dbReference type="EMBL" id="MBO8426433.1"/>
    </source>
</evidence>
<accession>A0A9D9DGT5</accession>
<comment type="caution">
    <text evidence="2">The sequence shown here is derived from an EMBL/GenBank/DDBJ whole genome shotgun (WGS) entry which is preliminary data.</text>
</comment>
<proteinExistence type="predicted"/>
<dbReference type="Proteomes" id="UP000823634">
    <property type="component" value="Unassembled WGS sequence"/>
</dbReference>
<dbReference type="EMBL" id="JADINA010000024">
    <property type="protein sequence ID" value="MBO8426433.1"/>
    <property type="molecule type" value="Genomic_DNA"/>
</dbReference>
<organism evidence="2 3">
    <name type="scientific">Candidatus Alloenteromonas pullistercoris</name>
    <dbReference type="NCBI Taxonomy" id="2840785"/>
    <lineage>
        <taxon>Bacteria</taxon>
        <taxon>Bacillati</taxon>
        <taxon>Bacillota</taxon>
        <taxon>Bacillota incertae sedis</taxon>
        <taxon>Candidatus Alloenteromonas</taxon>
    </lineage>
</organism>
<reference evidence="2" key="1">
    <citation type="submission" date="2020-10" db="EMBL/GenBank/DDBJ databases">
        <authorList>
            <person name="Gilroy R."/>
        </authorList>
    </citation>
    <scope>NUCLEOTIDE SEQUENCE</scope>
    <source>
        <strain evidence="2">17113</strain>
    </source>
</reference>
<dbReference type="AlphaFoldDB" id="A0A9D9DGT5"/>
<reference evidence="2" key="2">
    <citation type="journal article" date="2021" name="PeerJ">
        <title>Extensive microbial diversity within the chicken gut microbiome revealed by metagenomics and culture.</title>
        <authorList>
            <person name="Gilroy R."/>
            <person name="Ravi A."/>
            <person name="Getino M."/>
            <person name="Pursley I."/>
            <person name="Horton D.L."/>
            <person name="Alikhan N.F."/>
            <person name="Baker D."/>
            <person name="Gharbi K."/>
            <person name="Hall N."/>
            <person name="Watson M."/>
            <person name="Adriaenssens E.M."/>
            <person name="Foster-Nyarko E."/>
            <person name="Jarju S."/>
            <person name="Secka A."/>
            <person name="Antonio M."/>
            <person name="Oren A."/>
            <person name="Chaudhuri R.R."/>
            <person name="La Ragione R."/>
            <person name="Hildebrand F."/>
            <person name="Pallen M.J."/>
        </authorList>
    </citation>
    <scope>NUCLEOTIDE SEQUENCE</scope>
    <source>
        <strain evidence="2">17113</strain>
    </source>
</reference>
<evidence type="ECO:0000256" key="1">
    <source>
        <dbReference type="SAM" id="MobiDB-lite"/>
    </source>
</evidence>
<gene>
    <name evidence="2" type="ORF">IAC61_03835</name>
</gene>
<name>A0A9D9DGT5_9FIRM</name>
<feature type="region of interest" description="Disordered" evidence="1">
    <location>
        <begin position="1"/>
        <end position="22"/>
    </location>
</feature>
<sequence length="97" mass="10418">MAAKTKETEKAKPAEEAKPKDKTKVYHIAKRASDGMWSIKFAGGEKVIKLFKTKEEAMAYGDSVAGNQGGIVLVHASKGAKAGKIQKQKSSGKKNIK</sequence>
<dbReference type="InterPro" id="IPR018691">
    <property type="entry name" value="DUF2188"/>
</dbReference>
<protein>
    <submittedName>
        <fullName evidence="2">DUF2188 domain-containing protein</fullName>
    </submittedName>
</protein>
<dbReference type="Pfam" id="PF09954">
    <property type="entry name" value="DUF2188"/>
    <property type="match status" value="1"/>
</dbReference>
<evidence type="ECO:0000313" key="3">
    <source>
        <dbReference type="Proteomes" id="UP000823634"/>
    </source>
</evidence>